<sequence length="306" mass="34235">MTHTHPKSFNIRRQIATLTLLLSPFLSVADEAVDPNVTAINEKYATEYQKLKQQGDELSKQSPDGAENAVGINFDFSKQKDVSFDIPEFRMKRQDIVLDLPSVTMRLKTISWDNPETTMVLKKIGQYPEIHGFTVKWKDILTHVPEVRMVRKEASLHLPEFHMSRNELSFDIPEIFKTTRIQMKIPEIKIQTTEQGIQKVKEGSKELEAAALTLAQAQKSELAAYSRQQLLAQRETLTAQRSLAVTQITEAIAQVRGVGIDPTAVPQQDGKKLNLIAQLEEAEKGFTAALTAIESALGQLQTSIAA</sequence>
<dbReference type="Proteomes" id="UP000247620">
    <property type="component" value="Unassembled WGS sequence"/>
</dbReference>
<name>A0A2V4HVD6_9PSED</name>
<organism evidence="2 3">
    <name type="scientific">Pseudomonas soli</name>
    <dbReference type="NCBI Taxonomy" id="1306993"/>
    <lineage>
        <taxon>Bacteria</taxon>
        <taxon>Pseudomonadati</taxon>
        <taxon>Pseudomonadota</taxon>
        <taxon>Gammaproteobacteria</taxon>
        <taxon>Pseudomonadales</taxon>
        <taxon>Pseudomonadaceae</taxon>
        <taxon>Pseudomonas</taxon>
    </lineage>
</organism>
<feature type="chain" id="PRO_5016128797" evidence="1">
    <location>
        <begin position="30"/>
        <end position="306"/>
    </location>
</feature>
<dbReference type="RefSeq" id="WP_110702240.1">
    <property type="nucleotide sequence ID" value="NZ_QJRO01000015.1"/>
</dbReference>
<dbReference type="EMBL" id="QJRO01000015">
    <property type="protein sequence ID" value="PYB78334.1"/>
    <property type="molecule type" value="Genomic_DNA"/>
</dbReference>
<reference evidence="2 3" key="1">
    <citation type="submission" date="2018-06" db="EMBL/GenBank/DDBJ databases">
        <title>Pseudomonas diversity within urban Lake Michigan freshwaters.</title>
        <authorList>
            <person name="Batrich M."/>
            <person name="Hatzopoulos T."/>
            <person name="Putonti C."/>
        </authorList>
    </citation>
    <scope>NUCLEOTIDE SEQUENCE [LARGE SCALE GENOMIC DNA]</scope>
    <source>
        <strain evidence="2 3">LBp-160603</strain>
    </source>
</reference>
<protein>
    <submittedName>
        <fullName evidence="2">Uncharacterized protein</fullName>
    </submittedName>
</protein>
<comment type="caution">
    <text evidence="2">The sequence shown here is derived from an EMBL/GenBank/DDBJ whole genome shotgun (WGS) entry which is preliminary data.</text>
</comment>
<feature type="signal peptide" evidence="1">
    <location>
        <begin position="1"/>
        <end position="29"/>
    </location>
</feature>
<evidence type="ECO:0000313" key="3">
    <source>
        <dbReference type="Proteomes" id="UP000247620"/>
    </source>
</evidence>
<accession>A0A2V4HVD6</accession>
<gene>
    <name evidence="2" type="ORF">DMX07_19485</name>
</gene>
<evidence type="ECO:0000313" key="2">
    <source>
        <dbReference type="EMBL" id="PYB78334.1"/>
    </source>
</evidence>
<keyword evidence="1" id="KW-0732">Signal</keyword>
<proteinExistence type="predicted"/>
<dbReference type="AlphaFoldDB" id="A0A2V4HVD6"/>
<evidence type="ECO:0000256" key="1">
    <source>
        <dbReference type="SAM" id="SignalP"/>
    </source>
</evidence>